<dbReference type="HOGENOM" id="CLU_1749297_0_0_1"/>
<protein>
    <submittedName>
        <fullName evidence="2">Uncharacterized protein</fullName>
    </submittedName>
</protein>
<sequence>MIPVKLYTDYKDQSRQIPGVRRKARYDHLPSPAMTERKSDMTDTEPSPILRKAAAGRTTDLVQRRATTLEIWTPRSEAEVRERQEWLQRSERQQKSIHVGHEDSTWASHGIGVKGRFEHGLNIVLTIGGLGGVVSPMTLLEADCISPPS</sequence>
<keyword evidence="3" id="KW-1185">Reference proteome</keyword>
<dbReference type="Proteomes" id="UP000011761">
    <property type="component" value="Unassembled WGS sequence"/>
</dbReference>
<evidence type="ECO:0000313" key="2">
    <source>
        <dbReference type="EMBL" id="EMC96472.1"/>
    </source>
</evidence>
<dbReference type="GeneID" id="19112246"/>
<reference evidence="2 3" key="1">
    <citation type="journal article" date="2012" name="PLoS Pathog.">
        <title>Diverse lifestyles and strategies of plant pathogenesis encoded in the genomes of eighteen Dothideomycetes fungi.</title>
        <authorList>
            <person name="Ohm R.A."/>
            <person name="Feau N."/>
            <person name="Henrissat B."/>
            <person name="Schoch C.L."/>
            <person name="Horwitz B.A."/>
            <person name="Barry K.W."/>
            <person name="Condon B.J."/>
            <person name="Copeland A.C."/>
            <person name="Dhillon B."/>
            <person name="Glaser F."/>
            <person name="Hesse C.N."/>
            <person name="Kosti I."/>
            <person name="LaButti K."/>
            <person name="Lindquist E.A."/>
            <person name="Lucas S."/>
            <person name="Salamov A.A."/>
            <person name="Bradshaw R.E."/>
            <person name="Ciuffetti L."/>
            <person name="Hamelin R.C."/>
            <person name="Kema G.H.J."/>
            <person name="Lawrence C."/>
            <person name="Scott J.A."/>
            <person name="Spatafora J.W."/>
            <person name="Turgeon B.G."/>
            <person name="de Wit P.J.G.M."/>
            <person name="Zhong S."/>
            <person name="Goodwin S.B."/>
            <person name="Grigoriev I.V."/>
        </authorList>
    </citation>
    <scope>NUCLEOTIDE SEQUENCE [LARGE SCALE GENOMIC DNA]</scope>
    <source>
        <strain evidence="2 3">UAMH 10762</strain>
    </source>
</reference>
<gene>
    <name evidence="2" type="ORF">BAUCODRAFT_33831</name>
</gene>
<feature type="region of interest" description="Disordered" evidence="1">
    <location>
        <begin position="24"/>
        <end position="47"/>
    </location>
</feature>
<dbReference type="EMBL" id="KB445555">
    <property type="protein sequence ID" value="EMC96472.1"/>
    <property type="molecule type" value="Genomic_DNA"/>
</dbReference>
<accession>M2LPZ0</accession>
<organism evidence="2 3">
    <name type="scientific">Baudoinia panamericana (strain UAMH 10762)</name>
    <name type="common">Angels' share fungus</name>
    <name type="synonym">Baudoinia compniacensis (strain UAMH 10762)</name>
    <dbReference type="NCBI Taxonomy" id="717646"/>
    <lineage>
        <taxon>Eukaryota</taxon>
        <taxon>Fungi</taxon>
        <taxon>Dikarya</taxon>
        <taxon>Ascomycota</taxon>
        <taxon>Pezizomycotina</taxon>
        <taxon>Dothideomycetes</taxon>
        <taxon>Dothideomycetidae</taxon>
        <taxon>Mycosphaerellales</taxon>
        <taxon>Teratosphaeriaceae</taxon>
        <taxon>Baudoinia</taxon>
    </lineage>
</organism>
<evidence type="ECO:0000313" key="3">
    <source>
        <dbReference type="Proteomes" id="UP000011761"/>
    </source>
</evidence>
<dbReference type="RefSeq" id="XP_007676089.1">
    <property type="nucleotide sequence ID" value="XM_007677899.1"/>
</dbReference>
<dbReference type="AlphaFoldDB" id="M2LPZ0"/>
<name>M2LPZ0_BAUPA</name>
<dbReference type="KEGG" id="bcom:BAUCODRAFT_33831"/>
<proteinExistence type="predicted"/>
<evidence type="ECO:0000256" key="1">
    <source>
        <dbReference type="SAM" id="MobiDB-lite"/>
    </source>
</evidence>